<gene>
    <name evidence="1" type="ORF">NWE54_27710</name>
</gene>
<dbReference type="EMBL" id="CP102775">
    <property type="protein sequence ID" value="UZF90077.1"/>
    <property type="molecule type" value="Genomic_DNA"/>
</dbReference>
<geneLocation type="plasmid" evidence="1">
    <name>pNBC436</name>
</geneLocation>
<reference evidence="1" key="1">
    <citation type="submission" date="2022-08" db="EMBL/GenBank/DDBJ databases">
        <title>Complete Genome Sequences of 2 Bosea sp. soil isolates.</title>
        <authorList>
            <person name="Alvarez Arevalo M."/>
            <person name="Sterndorff E.B."/>
            <person name="Faurdal D."/>
            <person name="Joergensen T.S."/>
            <person name="Weber T."/>
        </authorList>
    </citation>
    <scope>NUCLEOTIDE SEQUENCE</scope>
    <source>
        <strain evidence="1">NBC_00436</strain>
        <plasmid evidence="1">pNBC436</plasmid>
    </source>
</reference>
<protein>
    <submittedName>
        <fullName evidence="1">Uncharacterized protein</fullName>
    </submittedName>
</protein>
<dbReference type="AlphaFoldDB" id="A0A9E7ZZC2"/>
<organism evidence="1">
    <name type="scientific">Bosea sp. NBC_00436</name>
    <dbReference type="NCBI Taxonomy" id="2969620"/>
    <lineage>
        <taxon>Bacteria</taxon>
        <taxon>Pseudomonadati</taxon>
        <taxon>Pseudomonadota</taxon>
        <taxon>Alphaproteobacteria</taxon>
        <taxon>Hyphomicrobiales</taxon>
        <taxon>Boseaceae</taxon>
        <taxon>Bosea</taxon>
    </lineage>
</organism>
<evidence type="ECO:0000313" key="1">
    <source>
        <dbReference type="EMBL" id="UZF90077.1"/>
    </source>
</evidence>
<sequence>MTTSIAFALSIGLGATSYALDIRDLRPGSYVQRPASCSALGGAGTMTFDGRNFSGHYQMCRTDPLGGSRVRNICIEAQGPNRPDPKEIDTDPDRTVVEATVTVQSQTSFTMSGKQFQFCGE</sequence>
<proteinExistence type="predicted"/>
<accession>A0A9E7ZZC2</accession>
<keyword evidence="1" id="KW-0614">Plasmid</keyword>
<name>A0A9E7ZZC2_9HYPH</name>